<evidence type="ECO:0000313" key="1">
    <source>
        <dbReference type="EMBL" id="OQP53103.1"/>
    </source>
</evidence>
<dbReference type="RefSeq" id="WP_014218365.1">
    <property type="nucleotide sequence ID" value="NZ_LWBO01000003.1"/>
</dbReference>
<evidence type="ECO:0008006" key="3">
    <source>
        <dbReference type="Google" id="ProtNLM"/>
    </source>
</evidence>
<dbReference type="EMBL" id="LWBO01000003">
    <property type="protein sequence ID" value="OQP53103.1"/>
    <property type="molecule type" value="Genomic_DNA"/>
</dbReference>
<comment type="caution">
    <text evidence="1">The sequence shown here is derived from an EMBL/GenBank/DDBJ whole genome shotgun (WGS) entry which is preliminary data.</text>
</comment>
<dbReference type="Proteomes" id="UP000192277">
    <property type="component" value="Unassembled WGS sequence"/>
</dbReference>
<proteinExistence type="predicted"/>
<reference evidence="1 2" key="1">
    <citation type="submission" date="2016-04" db="EMBL/GenBank/DDBJ databases">
        <authorList>
            <person name="Chen L."/>
            <person name="Zhuang W."/>
            <person name="Wang G."/>
        </authorList>
    </citation>
    <scope>NUCLEOTIDE SEQUENCE [LARGE SCALE GENOMIC DNA]</scope>
    <source>
        <strain evidence="2">GR20</strain>
    </source>
</reference>
<organism evidence="1 2">
    <name type="scientific">Niastella koreensis</name>
    <dbReference type="NCBI Taxonomy" id="354356"/>
    <lineage>
        <taxon>Bacteria</taxon>
        <taxon>Pseudomonadati</taxon>
        <taxon>Bacteroidota</taxon>
        <taxon>Chitinophagia</taxon>
        <taxon>Chitinophagales</taxon>
        <taxon>Chitinophagaceae</taxon>
        <taxon>Niastella</taxon>
    </lineage>
</organism>
<name>A0ABX3P2G1_9BACT</name>
<dbReference type="PROSITE" id="PS51257">
    <property type="entry name" value="PROKAR_LIPOPROTEIN"/>
    <property type="match status" value="1"/>
</dbReference>
<sequence>MKPAARNQVIALLLSVIFSCNKPGNNIDNTPADPYATNLHLSKVVQTADGATNGKSSVLEFVYAADQRRIDHINYAEGDLATNTTKTIQTYQCYYNGTDTLAYSASGKPPANSSYSANMYYRYNSAGKVMYDSAKSTSSNELTIRQYIISSGGILAKKSYYANGSTIATSVEYDNYVIKANNITEATFDDKSGNPIPTIRCIYDNKINPVYTLTLTAWTPVDGLAGAFSYLAPGASKNNIVQCIMGYTDAQGIFKAQQTNYFTYTYNKDGLPEKCTIKTPTGNYTVNYYYETH</sequence>
<protein>
    <recommendedName>
        <fullName evidence="3">YD repeat-containing protein</fullName>
    </recommendedName>
</protein>
<accession>A0ABX3P2G1</accession>
<evidence type="ECO:0000313" key="2">
    <source>
        <dbReference type="Proteomes" id="UP000192277"/>
    </source>
</evidence>
<keyword evidence="2" id="KW-1185">Reference proteome</keyword>
<gene>
    <name evidence="1" type="ORF">A4D02_22130</name>
</gene>